<reference evidence="6 7" key="1">
    <citation type="submission" date="2022-11" db="EMBL/GenBank/DDBJ databases">
        <authorList>
            <person name="Siebert D."/>
            <person name="Busche T."/>
            <person name="Saydam E."/>
            <person name="Kalinowski J."/>
            <person name="Ruckert C."/>
            <person name="Blombach B."/>
        </authorList>
    </citation>
    <scope>NUCLEOTIDE SEQUENCE [LARGE SCALE GENOMIC DNA]</scope>
    <source>
        <strain evidence="6 7">DSM 1083</strain>
    </source>
</reference>
<evidence type="ECO:0000313" key="7">
    <source>
        <dbReference type="Proteomes" id="UP001213907"/>
    </source>
</evidence>
<keyword evidence="7" id="KW-1185">Reference proteome</keyword>
<feature type="transmembrane region" description="Helical" evidence="4">
    <location>
        <begin position="46"/>
        <end position="67"/>
    </location>
</feature>
<dbReference type="InterPro" id="IPR011701">
    <property type="entry name" value="MFS"/>
</dbReference>
<dbReference type="PANTHER" id="PTHR11360">
    <property type="entry name" value="MONOCARBOXYLATE TRANSPORTER"/>
    <property type="match status" value="1"/>
</dbReference>
<evidence type="ECO:0000256" key="4">
    <source>
        <dbReference type="SAM" id="Phobius"/>
    </source>
</evidence>
<dbReference type="PANTHER" id="PTHR11360:SF304">
    <property type="entry name" value="MFS DOMAIN-CONTAINING PROTEIN"/>
    <property type="match status" value="1"/>
</dbReference>
<dbReference type="RefSeq" id="WP_275245807.1">
    <property type="nucleotide sequence ID" value="NZ_BAABDX010000002.1"/>
</dbReference>
<evidence type="ECO:0000256" key="1">
    <source>
        <dbReference type="ARBA" id="ARBA00022692"/>
    </source>
</evidence>
<dbReference type="InterPro" id="IPR020846">
    <property type="entry name" value="MFS_dom"/>
</dbReference>
<feature type="transmembrane region" description="Helical" evidence="4">
    <location>
        <begin position="247"/>
        <end position="268"/>
    </location>
</feature>
<keyword evidence="1 4" id="KW-0812">Transmembrane</keyword>
<protein>
    <submittedName>
        <fullName evidence="6">MFS transporter</fullName>
    </submittedName>
</protein>
<organism evidence="6 7">
    <name type="scientific">Afipia carboxydohydrogena</name>
    <name type="common">Pseudomonas carboxydohydrogena</name>
    <dbReference type="NCBI Taxonomy" id="290"/>
    <lineage>
        <taxon>Bacteria</taxon>
        <taxon>Pseudomonadati</taxon>
        <taxon>Pseudomonadota</taxon>
        <taxon>Alphaproteobacteria</taxon>
        <taxon>Hyphomicrobiales</taxon>
        <taxon>Nitrobacteraceae</taxon>
        <taxon>Afipia</taxon>
    </lineage>
</organism>
<dbReference type="Gene3D" id="1.20.1250.20">
    <property type="entry name" value="MFS general substrate transporter like domains"/>
    <property type="match status" value="1"/>
</dbReference>
<gene>
    <name evidence="6" type="ORF">AFIC_001680</name>
</gene>
<dbReference type="Proteomes" id="UP001213907">
    <property type="component" value="Chromosome"/>
</dbReference>
<feature type="transmembrane region" description="Helical" evidence="4">
    <location>
        <begin position="87"/>
        <end position="106"/>
    </location>
</feature>
<feature type="transmembrane region" description="Helical" evidence="4">
    <location>
        <begin position="144"/>
        <end position="164"/>
    </location>
</feature>
<feature type="domain" description="Major facilitator superfamily (MFS) profile" evidence="5">
    <location>
        <begin position="1"/>
        <end position="323"/>
    </location>
</feature>
<dbReference type="InterPro" id="IPR050327">
    <property type="entry name" value="Proton-linked_MCT"/>
</dbReference>
<evidence type="ECO:0000313" key="6">
    <source>
        <dbReference type="EMBL" id="WEF50156.1"/>
    </source>
</evidence>
<sequence length="323" mass="34784">MTTNSAAAHAPTTNRWGMLFIGVLCMILIANYQYGWTLFVRPMAQAHGWTIAGIQLAFSVFIALETWGTPVTGWISDYLGPQLGPKIVVAAGGLLVAIGWIINSYADTLTMLYVGAVLSGIGAGGVYSVCVGNAVKWFPDRRGLAVGLTAAGFGAGAALTVIPVRMVIESHGYQSAFFWFGLVQGAIIFVVAWFLRAPLPNEMPGAGGAPVRVAQTSTSFTPGRDFMHQRIDRHHNDTFHHSRKGRLAAMFLGCIVSISAVVNFISAFRSRQVLYGGRIAPTGWISYHAHPVLFTWVLAIEACATIVCIGVIYAVFFKDIDQA</sequence>
<name>A0ABY8BL21_AFICR</name>
<dbReference type="Pfam" id="PF07690">
    <property type="entry name" value="MFS_1"/>
    <property type="match status" value="1"/>
</dbReference>
<dbReference type="SUPFAM" id="SSF103473">
    <property type="entry name" value="MFS general substrate transporter"/>
    <property type="match status" value="1"/>
</dbReference>
<keyword evidence="3 4" id="KW-0472">Membrane</keyword>
<dbReference type="EMBL" id="CP113162">
    <property type="protein sequence ID" value="WEF50156.1"/>
    <property type="molecule type" value="Genomic_DNA"/>
</dbReference>
<feature type="transmembrane region" description="Helical" evidence="4">
    <location>
        <begin position="293"/>
        <end position="317"/>
    </location>
</feature>
<dbReference type="InterPro" id="IPR036259">
    <property type="entry name" value="MFS_trans_sf"/>
</dbReference>
<dbReference type="PROSITE" id="PS50850">
    <property type="entry name" value="MFS"/>
    <property type="match status" value="1"/>
</dbReference>
<accession>A0ABY8BL21</accession>
<feature type="transmembrane region" description="Helical" evidence="4">
    <location>
        <begin position="112"/>
        <end position="132"/>
    </location>
</feature>
<evidence type="ECO:0000256" key="2">
    <source>
        <dbReference type="ARBA" id="ARBA00022989"/>
    </source>
</evidence>
<evidence type="ECO:0000256" key="3">
    <source>
        <dbReference type="ARBA" id="ARBA00023136"/>
    </source>
</evidence>
<proteinExistence type="predicted"/>
<evidence type="ECO:0000259" key="5">
    <source>
        <dbReference type="PROSITE" id="PS50850"/>
    </source>
</evidence>
<feature type="transmembrane region" description="Helical" evidence="4">
    <location>
        <begin position="176"/>
        <end position="195"/>
    </location>
</feature>
<keyword evidence="2 4" id="KW-1133">Transmembrane helix</keyword>
<feature type="transmembrane region" description="Helical" evidence="4">
    <location>
        <begin position="16"/>
        <end position="34"/>
    </location>
</feature>